<evidence type="ECO:0000313" key="1">
    <source>
        <dbReference type="EMBL" id="MXQ54465.1"/>
    </source>
</evidence>
<dbReference type="RefSeq" id="WP_160801821.1">
    <property type="nucleotide sequence ID" value="NZ_WUUL01000007.1"/>
</dbReference>
<gene>
    <name evidence="1" type="ORF">GSM42_12220</name>
</gene>
<evidence type="ECO:0000313" key="2">
    <source>
        <dbReference type="Proteomes" id="UP000430692"/>
    </source>
</evidence>
<dbReference type="AlphaFoldDB" id="A0A6I4VWQ5"/>
<sequence length="69" mass="7931">MAKSVEAQYAEKLRDQLGDEFEVKTENGEVKITRRKPEISHRVSKITRADLEPKRIAKDADHIREALGK</sequence>
<comment type="caution">
    <text evidence="1">The sequence shown here is derived from an EMBL/GenBank/DDBJ whole genome shotgun (WGS) entry which is preliminary data.</text>
</comment>
<name>A0A6I4VWQ5_9BACL</name>
<dbReference type="EMBL" id="WUUL01000007">
    <property type="protein sequence ID" value="MXQ54465.1"/>
    <property type="molecule type" value="Genomic_DNA"/>
</dbReference>
<reference evidence="1 2" key="1">
    <citation type="submission" date="2019-12" db="EMBL/GenBank/DDBJ databases">
        <title>Whole-genome analyses of novel actinobacteria.</title>
        <authorList>
            <person name="Sahin N."/>
            <person name="Saygin H."/>
        </authorList>
    </citation>
    <scope>NUCLEOTIDE SEQUENCE [LARGE SCALE GENOMIC DNA]</scope>
    <source>
        <strain evidence="1 2">KC615</strain>
    </source>
</reference>
<accession>A0A6I4VWQ5</accession>
<keyword evidence="2" id="KW-1185">Reference proteome</keyword>
<proteinExistence type="predicted"/>
<dbReference type="Proteomes" id="UP000430692">
    <property type="component" value="Unassembled WGS sequence"/>
</dbReference>
<protein>
    <submittedName>
        <fullName evidence="1">Uncharacterized protein</fullName>
    </submittedName>
</protein>
<organism evidence="1 2">
    <name type="scientific">Shimazuella alba</name>
    <dbReference type="NCBI Taxonomy" id="2690964"/>
    <lineage>
        <taxon>Bacteria</taxon>
        <taxon>Bacillati</taxon>
        <taxon>Bacillota</taxon>
        <taxon>Bacilli</taxon>
        <taxon>Bacillales</taxon>
        <taxon>Thermoactinomycetaceae</taxon>
        <taxon>Shimazuella</taxon>
    </lineage>
</organism>